<dbReference type="Gene3D" id="3.90.850.10">
    <property type="entry name" value="Fumarylacetoacetase-like, C-terminal domain"/>
    <property type="match status" value="1"/>
</dbReference>
<name>A0A8K1CNU5_PYTOL</name>
<keyword evidence="5" id="KW-1185">Reference proteome</keyword>
<dbReference type="GO" id="GO:0046872">
    <property type="term" value="F:metal ion binding"/>
    <property type="evidence" value="ECO:0007669"/>
    <property type="project" value="UniProtKB-KW"/>
</dbReference>
<evidence type="ECO:0000259" key="3">
    <source>
        <dbReference type="Pfam" id="PF01557"/>
    </source>
</evidence>
<evidence type="ECO:0000313" key="4">
    <source>
        <dbReference type="EMBL" id="TMW66318.1"/>
    </source>
</evidence>
<dbReference type="Proteomes" id="UP000794436">
    <property type="component" value="Unassembled WGS sequence"/>
</dbReference>
<dbReference type="SUPFAM" id="SSF56529">
    <property type="entry name" value="FAH"/>
    <property type="match status" value="1"/>
</dbReference>
<proteinExistence type="inferred from homology"/>
<evidence type="ECO:0000256" key="1">
    <source>
        <dbReference type="ARBA" id="ARBA00010211"/>
    </source>
</evidence>
<dbReference type="AlphaFoldDB" id="A0A8K1CNU5"/>
<dbReference type="GO" id="GO:0006107">
    <property type="term" value="P:oxaloacetate metabolic process"/>
    <property type="evidence" value="ECO:0007669"/>
    <property type="project" value="UniProtKB-ARBA"/>
</dbReference>
<gene>
    <name evidence="4" type="ORF">Poli38472_004083</name>
</gene>
<protein>
    <recommendedName>
        <fullName evidence="3">Fumarylacetoacetase-like C-terminal domain-containing protein</fullName>
    </recommendedName>
</protein>
<dbReference type="GO" id="GO:0018773">
    <property type="term" value="F:acetylpyruvate hydrolase activity"/>
    <property type="evidence" value="ECO:0007669"/>
    <property type="project" value="TreeGrafter"/>
</dbReference>
<keyword evidence="2" id="KW-0479">Metal-binding</keyword>
<reference evidence="4" key="1">
    <citation type="submission" date="2019-03" db="EMBL/GenBank/DDBJ databases">
        <title>Long read genome sequence of the mycoparasitic Pythium oligandrum ATCC 38472 isolated from sugarbeet rhizosphere.</title>
        <authorList>
            <person name="Gaulin E."/>
        </authorList>
    </citation>
    <scope>NUCLEOTIDE SEQUENCE</scope>
    <source>
        <strain evidence="4">ATCC 38472_TT</strain>
    </source>
</reference>
<dbReference type="OrthoDB" id="411064at2759"/>
<dbReference type="PANTHER" id="PTHR11820:SF7">
    <property type="entry name" value="ACYLPYRUVASE FAHD1, MITOCHONDRIAL"/>
    <property type="match status" value="1"/>
</dbReference>
<dbReference type="FunFam" id="3.90.850.10:FF:000002">
    <property type="entry name" value="2-hydroxyhepta-2,4-diene-1,7-dioate isomerase"/>
    <property type="match status" value="1"/>
</dbReference>
<dbReference type="GO" id="GO:0050163">
    <property type="term" value="F:oxaloacetate tautomerase activity"/>
    <property type="evidence" value="ECO:0007669"/>
    <property type="project" value="UniProtKB-ARBA"/>
</dbReference>
<evidence type="ECO:0000256" key="2">
    <source>
        <dbReference type="ARBA" id="ARBA00022723"/>
    </source>
</evidence>
<evidence type="ECO:0000313" key="5">
    <source>
        <dbReference type="Proteomes" id="UP000794436"/>
    </source>
</evidence>
<accession>A0A8K1CNU5</accession>
<dbReference type="InterPro" id="IPR036663">
    <property type="entry name" value="Fumarylacetoacetase_C_sf"/>
</dbReference>
<dbReference type="Pfam" id="PF01557">
    <property type="entry name" value="FAA_hydrolase"/>
    <property type="match status" value="1"/>
</dbReference>
<feature type="domain" description="Fumarylacetoacetase-like C-terminal" evidence="3">
    <location>
        <begin position="68"/>
        <end position="277"/>
    </location>
</feature>
<dbReference type="PANTHER" id="PTHR11820">
    <property type="entry name" value="ACYLPYRUVASE"/>
    <property type="match status" value="1"/>
</dbReference>
<dbReference type="InterPro" id="IPR011234">
    <property type="entry name" value="Fumarylacetoacetase-like_C"/>
</dbReference>
<dbReference type="EMBL" id="SPLM01000036">
    <property type="protein sequence ID" value="TMW66318.1"/>
    <property type="molecule type" value="Genomic_DNA"/>
</dbReference>
<comment type="similarity">
    <text evidence="1">Belongs to the FAH family.</text>
</comment>
<comment type="caution">
    <text evidence="4">The sequence shown here is derived from an EMBL/GenBank/DDBJ whole genome shotgun (WGS) entry which is preliminary data.</text>
</comment>
<organism evidence="4 5">
    <name type="scientific">Pythium oligandrum</name>
    <name type="common">Mycoparasitic fungus</name>
    <dbReference type="NCBI Taxonomy" id="41045"/>
    <lineage>
        <taxon>Eukaryota</taxon>
        <taxon>Sar</taxon>
        <taxon>Stramenopiles</taxon>
        <taxon>Oomycota</taxon>
        <taxon>Peronosporomycetes</taxon>
        <taxon>Pythiales</taxon>
        <taxon>Pythiaceae</taxon>
        <taxon>Pythium</taxon>
    </lineage>
</organism>
<sequence>MSSSTALRATRLVRFIDETGATRCGQLVDGSNITVRLVENDDPLGSLKFTGAQASVKKLLAPVLPSQILCIGLNYRKHAKETNMPEPQYPVLFTKGLNALQHPNDSVVIPRIASSPPELDYECELAVVLKESCKDVSVEDALKYVGGYTCANDISARRWQGKRGGGQWCRSKTFDTFCPLGPVLVTPEVIPDPQTLQISTHLNGKCMQKSSTGDMIFSVAQLISQLSQDTTLPRGTLILTGTPEGVGFTRSPPVYLAPGDVMEVEIQGIGKLVNPVRAASAL</sequence>